<reference evidence="1 2" key="1">
    <citation type="submission" date="2020-02" db="EMBL/GenBank/DDBJ databases">
        <title>Draft genome sequence of Haematococcus lacustris strain NIES-144.</title>
        <authorList>
            <person name="Morimoto D."/>
            <person name="Nakagawa S."/>
            <person name="Yoshida T."/>
            <person name="Sawayama S."/>
        </authorList>
    </citation>
    <scope>NUCLEOTIDE SEQUENCE [LARGE SCALE GENOMIC DNA]</scope>
    <source>
        <strain evidence="1 2">NIES-144</strain>
    </source>
</reference>
<organism evidence="1 2">
    <name type="scientific">Haematococcus lacustris</name>
    <name type="common">Green alga</name>
    <name type="synonym">Haematococcus pluvialis</name>
    <dbReference type="NCBI Taxonomy" id="44745"/>
    <lineage>
        <taxon>Eukaryota</taxon>
        <taxon>Viridiplantae</taxon>
        <taxon>Chlorophyta</taxon>
        <taxon>core chlorophytes</taxon>
        <taxon>Chlorophyceae</taxon>
        <taxon>CS clade</taxon>
        <taxon>Chlamydomonadales</taxon>
        <taxon>Haematococcaceae</taxon>
        <taxon>Haematococcus</taxon>
    </lineage>
</organism>
<dbReference type="Proteomes" id="UP000485058">
    <property type="component" value="Unassembled WGS sequence"/>
</dbReference>
<name>A0A699YQY8_HAELA</name>
<proteinExistence type="predicted"/>
<evidence type="ECO:0000313" key="1">
    <source>
        <dbReference type="EMBL" id="GFH12727.1"/>
    </source>
</evidence>
<accession>A0A699YQY8</accession>
<comment type="caution">
    <text evidence="1">The sequence shown here is derived from an EMBL/GenBank/DDBJ whole genome shotgun (WGS) entry which is preliminary data.</text>
</comment>
<sequence length="92" mass="9319">MRGQSGFSNSFPFDPVGLSSPMHAVNEVKNGRLAMVSAASPALSPGAWHAFKVSCPSGDLSSGLHVALQARCGPVESPNSCLVGPLAAAHCS</sequence>
<evidence type="ECO:0000313" key="2">
    <source>
        <dbReference type="Proteomes" id="UP000485058"/>
    </source>
</evidence>
<keyword evidence="2" id="KW-1185">Reference proteome</keyword>
<dbReference type="EMBL" id="BLLF01000534">
    <property type="protein sequence ID" value="GFH12727.1"/>
    <property type="molecule type" value="Genomic_DNA"/>
</dbReference>
<gene>
    <name evidence="1" type="ORF">HaLaN_08467</name>
</gene>
<protein>
    <submittedName>
        <fullName evidence="1">Chlorophyll a-b binding protein, chloroplastic</fullName>
    </submittedName>
</protein>
<dbReference type="AlphaFoldDB" id="A0A699YQY8"/>
<dbReference type="SUPFAM" id="SSF103511">
    <property type="entry name" value="Chlorophyll a-b binding protein"/>
    <property type="match status" value="1"/>
</dbReference>